<accession>M6FWA3</accession>
<name>M6FWA3_9LEPT</name>
<comment type="caution">
    <text evidence="1">The sequence shown here is derived from an EMBL/GenBank/DDBJ whole genome shotgun (WGS) entry which is preliminary data.</text>
</comment>
<proteinExistence type="predicted"/>
<gene>
    <name evidence="1" type="ORF">LEP1GSC038_4745</name>
</gene>
<evidence type="ECO:0000313" key="2">
    <source>
        <dbReference type="Proteomes" id="UP000012101"/>
    </source>
</evidence>
<evidence type="ECO:0000313" key="1">
    <source>
        <dbReference type="EMBL" id="EMM74369.1"/>
    </source>
</evidence>
<sequence length="40" mass="4705">MISCRIRSFWQSNCNATFKSFSFQFSVSFKPASLKLFTFD</sequence>
<dbReference type="EMBL" id="AFJM02000013">
    <property type="protein sequence ID" value="EMM74369.1"/>
    <property type="molecule type" value="Genomic_DNA"/>
</dbReference>
<organism evidence="1 2">
    <name type="scientific">Leptospira weilii str. 2006001855</name>
    <dbReference type="NCBI Taxonomy" id="996804"/>
    <lineage>
        <taxon>Bacteria</taxon>
        <taxon>Pseudomonadati</taxon>
        <taxon>Spirochaetota</taxon>
        <taxon>Spirochaetia</taxon>
        <taxon>Leptospirales</taxon>
        <taxon>Leptospiraceae</taxon>
        <taxon>Leptospira</taxon>
    </lineage>
</organism>
<dbReference type="AlphaFoldDB" id="M6FWA3"/>
<dbReference type="Proteomes" id="UP000012101">
    <property type="component" value="Unassembled WGS sequence"/>
</dbReference>
<protein>
    <submittedName>
        <fullName evidence="1">Uncharacterized protein</fullName>
    </submittedName>
</protein>
<reference evidence="1 2" key="1">
    <citation type="submission" date="2013-01" db="EMBL/GenBank/DDBJ databases">
        <authorList>
            <person name="Harkins D.M."/>
            <person name="Durkin A.S."/>
            <person name="Brinkac L.M."/>
            <person name="Haft D.H."/>
            <person name="Selengut J.D."/>
            <person name="Sanka R."/>
            <person name="DePew J."/>
            <person name="Purushe J."/>
            <person name="Hospenthal D.R."/>
            <person name="Murray C.K."/>
            <person name="Pimentel G."/>
            <person name="Wasfy M."/>
            <person name="Vinetz J.M."/>
            <person name="Sutton G.G."/>
            <person name="Nierman W.C."/>
            <person name="Fouts D.E."/>
        </authorList>
    </citation>
    <scope>NUCLEOTIDE SEQUENCE [LARGE SCALE GENOMIC DNA]</scope>
    <source>
        <strain evidence="1 2">2006001855</strain>
    </source>
</reference>